<dbReference type="AlphaFoldDB" id="A0A2T1A7I3"/>
<feature type="transmembrane region" description="Helical" evidence="1">
    <location>
        <begin position="89"/>
        <end position="110"/>
    </location>
</feature>
<evidence type="ECO:0008006" key="4">
    <source>
        <dbReference type="Google" id="ProtNLM"/>
    </source>
</evidence>
<reference evidence="2 3" key="1">
    <citation type="submission" date="2018-03" db="EMBL/GenBank/DDBJ databases">
        <title>Genomic Encyclopedia of Archaeal and Bacterial Type Strains, Phase II (KMG-II): from individual species to whole genera.</title>
        <authorList>
            <person name="Goeker M."/>
        </authorList>
    </citation>
    <scope>NUCLEOTIDE SEQUENCE [LARGE SCALE GENOMIC DNA]</scope>
    <source>
        <strain evidence="2 3">DSM 100065</strain>
    </source>
</reference>
<protein>
    <recommendedName>
        <fullName evidence="4">DUF3054 family protein</fullName>
    </recommendedName>
</protein>
<gene>
    <name evidence="2" type="ORF">CLV47_101563</name>
</gene>
<keyword evidence="1" id="KW-0812">Transmembrane</keyword>
<organism evidence="2 3">
    <name type="scientific">Antricoccus suffuscus</name>
    <dbReference type="NCBI Taxonomy" id="1629062"/>
    <lineage>
        <taxon>Bacteria</taxon>
        <taxon>Bacillati</taxon>
        <taxon>Actinomycetota</taxon>
        <taxon>Actinomycetes</taxon>
        <taxon>Geodermatophilales</taxon>
        <taxon>Antricoccaceae</taxon>
        <taxon>Antricoccus</taxon>
    </lineage>
</organism>
<proteinExistence type="predicted"/>
<name>A0A2T1A7I3_9ACTN</name>
<evidence type="ECO:0000256" key="1">
    <source>
        <dbReference type="SAM" id="Phobius"/>
    </source>
</evidence>
<keyword evidence="1" id="KW-0472">Membrane</keyword>
<dbReference type="InterPro" id="IPR021414">
    <property type="entry name" value="DUF3054"/>
</dbReference>
<dbReference type="RefSeq" id="WP_106347449.1">
    <property type="nucleotide sequence ID" value="NZ_PVUE01000001.1"/>
</dbReference>
<feature type="transmembrane region" description="Helical" evidence="1">
    <location>
        <begin position="63"/>
        <end position="83"/>
    </location>
</feature>
<accession>A0A2T1A7I3</accession>
<evidence type="ECO:0000313" key="2">
    <source>
        <dbReference type="EMBL" id="PRZ44437.1"/>
    </source>
</evidence>
<dbReference type="Pfam" id="PF11255">
    <property type="entry name" value="DUF3054"/>
    <property type="match status" value="1"/>
</dbReference>
<comment type="caution">
    <text evidence="2">The sequence shown here is derived from an EMBL/GenBank/DDBJ whole genome shotgun (WGS) entry which is preliminary data.</text>
</comment>
<dbReference type="EMBL" id="PVUE01000001">
    <property type="protein sequence ID" value="PRZ44437.1"/>
    <property type="molecule type" value="Genomic_DNA"/>
</dbReference>
<keyword evidence="1" id="KW-1133">Transmembrane helix</keyword>
<dbReference type="Proteomes" id="UP000237752">
    <property type="component" value="Unassembled WGS sequence"/>
</dbReference>
<dbReference type="OrthoDB" id="3698172at2"/>
<feature type="transmembrane region" description="Helical" evidence="1">
    <location>
        <begin position="28"/>
        <end position="51"/>
    </location>
</feature>
<evidence type="ECO:0000313" key="3">
    <source>
        <dbReference type="Proteomes" id="UP000237752"/>
    </source>
</evidence>
<keyword evidence="3" id="KW-1185">Reference proteome</keyword>
<sequence length="126" mass="13298">MPAVVVFLVDVILVAVFATIGRISHAEGLSLAGVAETAWPFLAGVVLGWIVAHSWKRGAPRTVVEGIPVWAVTVIAGMLLRHAVGQGTATAFIIVATVTLAVFLLGWRFVARLIITKRTSSRPSSA</sequence>